<keyword evidence="2" id="KW-0479">Metal-binding</keyword>
<keyword evidence="11" id="KW-1185">Reference proteome</keyword>
<dbReference type="InterPro" id="IPR011096">
    <property type="entry name" value="FTP_domain"/>
</dbReference>
<evidence type="ECO:0000256" key="6">
    <source>
        <dbReference type="ARBA" id="ARBA00023049"/>
    </source>
</evidence>
<dbReference type="PANTHER" id="PTHR33794:SF1">
    <property type="entry name" value="BACILLOLYSIN"/>
    <property type="match status" value="1"/>
</dbReference>
<evidence type="ECO:0000256" key="8">
    <source>
        <dbReference type="SAM" id="SignalP"/>
    </source>
</evidence>
<dbReference type="eggNOG" id="COG3227">
    <property type="taxonomic scope" value="Bacteria"/>
</dbReference>
<dbReference type="RefSeq" id="WP_038086617.1">
    <property type="nucleotide sequence ID" value="NZ_JMIR01000009.1"/>
</dbReference>
<dbReference type="STRING" id="1157490.EL26_08675"/>
<evidence type="ECO:0000256" key="5">
    <source>
        <dbReference type="ARBA" id="ARBA00022833"/>
    </source>
</evidence>
<dbReference type="InterPro" id="IPR050728">
    <property type="entry name" value="Zinc_Metalloprotease_M4"/>
</dbReference>
<dbReference type="InterPro" id="IPR027268">
    <property type="entry name" value="Peptidase_M4/M1_CTD_sf"/>
</dbReference>
<dbReference type="GO" id="GO:0005615">
    <property type="term" value="C:extracellular space"/>
    <property type="evidence" value="ECO:0007669"/>
    <property type="project" value="InterPro"/>
</dbReference>
<dbReference type="InterPro" id="IPR001842">
    <property type="entry name" value="Peptidase_M36"/>
</dbReference>
<evidence type="ECO:0000259" key="9">
    <source>
        <dbReference type="Pfam" id="PF07504"/>
    </source>
</evidence>
<dbReference type="Proteomes" id="UP000027931">
    <property type="component" value="Unassembled WGS sequence"/>
</dbReference>
<keyword evidence="5" id="KW-0862">Zinc</keyword>
<dbReference type="EMBL" id="JMIR01000009">
    <property type="protein sequence ID" value="KEO83715.1"/>
    <property type="molecule type" value="Genomic_DNA"/>
</dbReference>
<evidence type="ECO:0000313" key="11">
    <source>
        <dbReference type="Proteomes" id="UP000027931"/>
    </source>
</evidence>
<dbReference type="Gene3D" id="1.10.390.10">
    <property type="entry name" value="Neutral Protease Domain 2"/>
    <property type="match status" value="1"/>
</dbReference>
<dbReference type="PANTHER" id="PTHR33794">
    <property type="entry name" value="BACILLOLYSIN"/>
    <property type="match status" value="1"/>
</dbReference>
<dbReference type="GO" id="GO:0008270">
    <property type="term" value="F:zinc ion binding"/>
    <property type="evidence" value="ECO:0007669"/>
    <property type="project" value="InterPro"/>
</dbReference>
<dbReference type="OrthoDB" id="5289240at2"/>
<keyword evidence="3 8" id="KW-0732">Signal</keyword>
<feature type="region of interest" description="Disordered" evidence="7">
    <location>
        <begin position="200"/>
        <end position="225"/>
    </location>
</feature>
<evidence type="ECO:0000256" key="2">
    <source>
        <dbReference type="ARBA" id="ARBA00022723"/>
    </source>
</evidence>
<keyword evidence="4" id="KW-0378">Hydrolase</keyword>
<feature type="domain" description="FTP" evidence="9">
    <location>
        <begin position="71"/>
        <end position="109"/>
    </location>
</feature>
<reference evidence="10 11" key="1">
    <citation type="journal article" date="2013" name="Int. J. Syst. Evol. Microbiol.">
        <title>Tumebacillus flagellatus sp. nov., an alpha-amylase/pullulanase-producing bacterium isolated from cassava wastewater.</title>
        <authorList>
            <person name="Wang Q."/>
            <person name="Xie N."/>
            <person name="Qin Y."/>
            <person name="Shen N."/>
            <person name="Zhu J."/>
            <person name="Mi H."/>
            <person name="Huang R."/>
        </authorList>
    </citation>
    <scope>NUCLEOTIDE SEQUENCE [LARGE SCALE GENOMIC DNA]</scope>
    <source>
        <strain evidence="10 11">GST4</strain>
    </source>
</reference>
<feature type="chain" id="PRO_5001698568" evidence="8">
    <location>
        <begin position="27"/>
        <end position="500"/>
    </location>
</feature>
<dbReference type="AlphaFoldDB" id="A0A074LT82"/>
<evidence type="ECO:0000256" key="7">
    <source>
        <dbReference type="SAM" id="MobiDB-lite"/>
    </source>
</evidence>
<keyword evidence="1" id="KW-0645">Protease</keyword>
<evidence type="ECO:0000256" key="4">
    <source>
        <dbReference type="ARBA" id="ARBA00022801"/>
    </source>
</evidence>
<dbReference type="Pfam" id="PF02128">
    <property type="entry name" value="Peptidase_M36"/>
    <property type="match status" value="1"/>
</dbReference>
<evidence type="ECO:0000256" key="3">
    <source>
        <dbReference type="ARBA" id="ARBA00022729"/>
    </source>
</evidence>
<dbReference type="SUPFAM" id="SSF55486">
    <property type="entry name" value="Metalloproteases ('zincins'), catalytic domain"/>
    <property type="match status" value="1"/>
</dbReference>
<evidence type="ECO:0000256" key="1">
    <source>
        <dbReference type="ARBA" id="ARBA00022670"/>
    </source>
</evidence>
<gene>
    <name evidence="10" type="ORF">EL26_08675</name>
</gene>
<evidence type="ECO:0000313" key="10">
    <source>
        <dbReference type="EMBL" id="KEO83715.1"/>
    </source>
</evidence>
<dbReference type="GO" id="GO:0006508">
    <property type="term" value="P:proteolysis"/>
    <property type="evidence" value="ECO:0007669"/>
    <property type="project" value="UniProtKB-KW"/>
</dbReference>
<dbReference type="GO" id="GO:0004222">
    <property type="term" value="F:metalloendopeptidase activity"/>
    <property type="evidence" value="ECO:0007669"/>
    <property type="project" value="InterPro"/>
</dbReference>
<feature type="signal peptide" evidence="8">
    <location>
        <begin position="1"/>
        <end position="26"/>
    </location>
</feature>
<organism evidence="10 11">
    <name type="scientific">Tumebacillus flagellatus</name>
    <dbReference type="NCBI Taxonomy" id="1157490"/>
    <lineage>
        <taxon>Bacteria</taxon>
        <taxon>Bacillati</taxon>
        <taxon>Bacillota</taxon>
        <taxon>Bacilli</taxon>
        <taxon>Bacillales</taxon>
        <taxon>Alicyclobacillaceae</taxon>
        <taxon>Tumebacillus</taxon>
    </lineage>
</organism>
<accession>A0A074LT82</accession>
<dbReference type="Pfam" id="PF07504">
    <property type="entry name" value="FTP"/>
    <property type="match status" value="1"/>
</dbReference>
<protein>
    <submittedName>
        <fullName evidence="10">Peptidase M36</fullName>
    </submittedName>
</protein>
<name>A0A074LT82_9BACL</name>
<proteinExistence type="predicted"/>
<feature type="compositionally biased region" description="Polar residues" evidence="7">
    <location>
        <begin position="210"/>
        <end position="225"/>
    </location>
</feature>
<keyword evidence="6" id="KW-0482">Metalloprotease</keyword>
<sequence>MKRKSFLTAAIATAVMMTTLVPAAFAETGTPSVAPAAQKSVDAQTAASNALQAQAAKYGFKSDLSDLQYVSTVNTLGGTVVRYQQTVNGAELFTHQVTVTLDNAGQALLIASDYVPNLTAQPVSKKIGENAAEQKALAALNATDAPSAMNSRVFGYIFENGQAVPAYKVVTHSGESEVESFVHAENGKVLKKRDLHQHVNGTGKVFNPNPVRTQGNATGLTDNNNKDSTALTNQLKSVTLQGLDGSGYLKGQYVNITSKVNTYSSTNTFNYTRSSGSFEDVMAYYHIDTVQRYIQSLGFLNINNRAISVKPNGTTQDNSWYSPSTKDLTFGTGGVDDAEDAGIIAHEYGHSIQDNQVPGFGATEEGGAMGEGFGDFMGATYEDALVPNTAFKALIGEWDATSYSSSTPPTLRRLDTSKKYPTNMDGEVHDDGEIWSHGEYDMAQAFGRDVATKIILQSHFSLTPNSGFKDGVAAIKAADQALYGGSHLSQITSIWAARGL</sequence>
<comment type="caution">
    <text evidence="10">The sequence shown here is derived from an EMBL/GenBank/DDBJ whole genome shotgun (WGS) entry which is preliminary data.</text>
</comment>